<proteinExistence type="predicted"/>
<keyword evidence="1" id="KW-0812">Transmembrane</keyword>
<feature type="transmembrane region" description="Helical" evidence="1">
    <location>
        <begin position="61"/>
        <end position="80"/>
    </location>
</feature>
<dbReference type="PANTHER" id="PTHR22683">
    <property type="entry name" value="SPORULATION PROTEIN RELATED"/>
    <property type="match status" value="1"/>
</dbReference>
<dbReference type="SUPFAM" id="SSF52540">
    <property type="entry name" value="P-loop containing nucleoside triphosphate hydrolases"/>
    <property type="match status" value="1"/>
</dbReference>
<dbReference type="RefSeq" id="WP_143036121.1">
    <property type="nucleotide sequence ID" value="NZ_FNCC01000017.1"/>
</dbReference>
<dbReference type="InterPro" id="IPR027417">
    <property type="entry name" value="P-loop_NTPase"/>
</dbReference>
<organism evidence="2 3">
    <name type="scientific">Lentzea fradiae</name>
    <dbReference type="NCBI Taxonomy" id="200378"/>
    <lineage>
        <taxon>Bacteria</taxon>
        <taxon>Bacillati</taxon>
        <taxon>Actinomycetota</taxon>
        <taxon>Actinomycetes</taxon>
        <taxon>Pseudonocardiales</taxon>
        <taxon>Pseudonocardiaceae</taxon>
        <taxon>Lentzea</taxon>
    </lineage>
</organism>
<evidence type="ECO:0008006" key="4">
    <source>
        <dbReference type="Google" id="ProtNLM"/>
    </source>
</evidence>
<feature type="transmembrane region" description="Helical" evidence="1">
    <location>
        <begin position="34"/>
        <end position="55"/>
    </location>
</feature>
<dbReference type="InterPro" id="IPR050206">
    <property type="entry name" value="FtsK/SpoIIIE/SftA"/>
</dbReference>
<dbReference type="NCBIfam" id="NF041214">
    <property type="entry name" value="plasmid_TraB"/>
    <property type="match status" value="1"/>
</dbReference>
<dbReference type="OrthoDB" id="5165844at2"/>
<dbReference type="PANTHER" id="PTHR22683:SF41">
    <property type="entry name" value="DNA TRANSLOCASE FTSK"/>
    <property type="match status" value="1"/>
</dbReference>
<keyword evidence="1" id="KW-1133">Transmembrane helix</keyword>
<reference evidence="3" key="1">
    <citation type="submission" date="2016-10" db="EMBL/GenBank/DDBJ databases">
        <authorList>
            <person name="Varghese N."/>
            <person name="Submissions S."/>
        </authorList>
    </citation>
    <scope>NUCLEOTIDE SEQUENCE [LARGE SCALE GENOMIC DNA]</scope>
    <source>
        <strain evidence="3">CGMCC 4.3506</strain>
    </source>
</reference>
<dbReference type="Gene3D" id="3.40.50.300">
    <property type="entry name" value="P-loop containing nucleotide triphosphate hydrolases"/>
    <property type="match status" value="1"/>
</dbReference>
<evidence type="ECO:0000313" key="2">
    <source>
        <dbReference type="EMBL" id="SDH16559.1"/>
    </source>
</evidence>
<feature type="transmembrane region" description="Helical" evidence="1">
    <location>
        <begin position="92"/>
        <end position="112"/>
    </location>
</feature>
<evidence type="ECO:0000313" key="3">
    <source>
        <dbReference type="Proteomes" id="UP000199623"/>
    </source>
</evidence>
<dbReference type="Proteomes" id="UP000199623">
    <property type="component" value="Unassembled WGS sequence"/>
</dbReference>
<sequence length="659" mass="70781">MGSRRTAGGDLAASNSEMGYYVPRNYVGSKLAPYLGQWMLMLLAWPVGALTHWMMADSAHLPWLTPGLAVMGAILAGVAWKAGGARSPITQTHAAVTVLIGTGWMVACAITAPWTNPLFGLWLYGGAGLAISWNIRRALRGGGDGDAAGGLFEKVKLAGVKTKAIDVAPNKVTAALALPAGEISVEDMQGASNKLAQALRLHKGAVRISGDPDDLSQATMTIVPNDVLRHPQPWPGPSAPGGSIVEPIVPGLYEDNEPVRLWLPGDKKTARQLTHVQVNGMNGSGKSHGAKIAWTEIATRRDVVLIVLDPSKGEQTVGFLGDNVHTVTGHKECAQFVTRVPTAITEQASQLGKWGFDQWVPQAYEEHDMPFIVLWIEEASRVLEDAATLTTIAEEARSAGISVVLSQQKSSFRRMSTDIRSQLGAGWCFGVNDAGDAAFCLSDEIIEAGAAPERWKNRRAGSFYLEAPGIEEDRMVMPARTYATTDAEMARAINECRDVRAALWPRTAELLGLPARPSGTGAAPAGMRENFAPVHDLNSMPDITDEEASTPLELPADPEADLEGGMDTELPEDIALDLPTGRPPRRVARDRLRRIVEKLVADGRQEITVRDLPDPETTFGRSRSWVSGELAALVRDGVLQEVGTDGKAIVYRPAHEHAA</sequence>
<dbReference type="EMBL" id="FNCC01000017">
    <property type="protein sequence ID" value="SDH16559.1"/>
    <property type="molecule type" value="Genomic_DNA"/>
</dbReference>
<keyword evidence="1" id="KW-0472">Membrane</keyword>
<accession>A0A1G8A6J6</accession>
<dbReference type="STRING" id="200378.SAMN05216553_11714"/>
<evidence type="ECO:0000256" key="1">
    <source>
        <dbReference type="SAM" id="Phobius"/>
    </source>
</evidence>
<keyword evidence="3" id="KW-1185">Reference proteome</keyword>
<name>A0A1G8A6J6_9PSEU</name>
<gene>
    <name evidence="2" type="ORF">SAMN05216553_11714</name>
</gene>
<protein>
    <recommendedName>
        <fullName evidence="4">DNA segregation ATPase FtsK/SpoIIIE, S-DNA-T family</fullName>
    </recommendedName>
</protein>
<dbReference type="AlphaFoldDB" id="A0A1G8A6J6"/>